<dbReference type="EMBL" id="GGEC01001375">
    <property type="protein sequence ID" value="MBW81858.1"/>
    <property type="molecule type" value="Transcribed_RNA"/>
</dbReference>
<name>A0A2P2IKW8_RHIMU</name>
<evidence type="ECO:0000313" key="1">
    <source>
        <dbReference type="EMBL" id="MBW81858.1"/>
    </source>
</evidence>
<accession>A0A2P2IKW8</accession>
<dbReference type="AlphaFoldDB" id="A0A2P2IKW8"/>
<reference evidence="1" key="1">
    <citation type="submission" date="2018-02" db="EMBL/GenBank/DDBJ databases">
        <title>Rhizophora mucronata_Transcriptome.</title>
        <authorList>
            <person name="Meera S.P."/>
            <person name="Sreeshan A."/>
            <person name="Augustine A."/>
        </authorList>
    </citation>
    <scope>NUCLEOTIDE SEQUENCE</scope>
    <source>
        <tissue evidence="1">Leaf</tissue>
    </source>
</reference>
<protein>
    <submittedName>
        <fullName evidence="1">Uncharacterized protein</fullName>
    </submittedName>
</protein>
<proteinExistence type="predicted"/>
<organism evidence="1">
    <name type="scientific">Rhizophora mucronata</name>
    <name type="common">Asiatic mangrove</name>
    <dbReference type="NCBI Taxonomy" id="61149"/>
    <lineage>
        <taxon>Eukaryota</taxon>
        <taxon>Viridiplantae</taxon>
        <taxon>Streptophyta</taxon>
        <taxon>Embryophyta</taxon>
        <taxon>Tracheophyta</taxon>
        <taxon>Spermatophyta</taxon>
        <taxon>Magnoliopsida</taxon>
        <taxon>eudicotyledons</taxon>
        <taxon>Gunneridae</taxon>
        <taxon>Pentapetalae</taxon>
        <taxon>rosids</taxon>
        <taxon>fabids</taxon>
        <taxon>Malpighiales</taxon>
        <taxon>Rhizophoraceae</taxon>
        <taxon>Rhizophora</taxon>
    </lineage>
</organism>
<sequence length="30" mass="3501">MLDRNPRAMPLRFHLLQLPSTISEYSRSGN</sequence>